<gene>
    <name evidence="1" type="ORF">S01H4_07499</name>
</gene>
<organism evidence="1">
    <name type="scientific">marine sediment metagenome</name>
    <dbReference type="NCBI Taxonomy" id="412755"/>
    <lineage>
        <taxon>unclassified sequences</taxon>
        <taxon>metagenomes</taxon>
        <taxon>ecological metagenomes</taxon>
    </lineage>
</organism>
<reference evidence="1" key="1">
    <citation type="journal article" date="2014" name="Front. Microbiol.">
        <title>High frequency of phylogenetically diverse reductive dehalogenase-homologous genes in deep subseafloor sedimentary metagenomes.</title>
        <authorList>
            <person name="Kawai M."/>
            <person name="Futagami T."/>
            <person name="Toyoda A."/>
            <person name="Takaki Y."/>
            <person name="Nishi S."/>
            <person name="Hori S."/>
            <person name="Arai W."/>
            <person name="Tsubouchi T."/>
            <person name="Morono Y."/>
            <person name="Uchiyama I."/>
            <person name="Ito T."/>
            <person name="Fujiyama A."/>
            <person name="Inagaki F."/>
            <person name="Takami H."/>
        </authorList>
    </citation>
    <scope>NUCLEOTIDE SEQUENCE</scope>
    <source>
        <strain evidence="1">Expedition CK06-06</strain>
    </source>
</reference>
<name>X1AQK9_9ZZZZ</name>
<protein>
    <submittedName>
        <fullName evidence="1">Uncharacterized protein</fullName>
    </submittedName>
</protein>
<comment type="caution">
    <text evidence="1">The sequence shown here is derived from an EMBL/GenBank/DDBJ whole genome shotgun (WGS) entry which is preliminary data.</text>
</comment>
<accession>X1AQK9</accession>
<evidence type="ECO:0000313" key="1">
    <source>
        <dbReference type="EMBL" id="GAG62176.1"/>
    </source>
</evidence>
<proteinExistence type="predicted"/>
<dbReference type="AlphaFoldDB" id="X1AQK9"/>
<dbReference type="EMBL" id="BART01002459">
    <property type="protein sequence ID" value="GAG62176.1"/>
    <property type="molecule type" value="Genomic_DNA"/>
</dbReference>
<sequence length="73" mass="8338">MVKSESLLNKIKEWVGEGLISHEQAEALKQREIKSTMEFVPAHRVGINEIFVYLGSLVINKRDSKKNEINKGK</sequence>